<evidence type="ECO:0000256" key="4">
    <source>
        <dbReference type="ARBA" id="ARBA00022825"/>
    </source>
</evidence>
<comment type="similarity">
    <text evidence="1 5">Belongs to the peptidase S8 family.</text>
</comment>
<dbReference type="Proteomes" id="UP000235392">
    <property type="component" value="Unassembled WGS sequence"/>
</dbReference>
<evidence type="ECO:0000313" key="10">
    <source>
        <dbReference type="EMBL" id="PLW17174.1"/>
    </source>
</evidence>
<dbReference type="PROSITE" id="PS00137">
    <property type="entry name" value="SUBTILASE_HIS"/>
    <property type="match status" value="1"/>
</dbReference>
<dbReference type="Pfam" id="PF00082">
    <property type="entry name" value="Peptidase_S8"/>
    <property type="match status" value="1"/>
</dbReference>
<dbReference type="EMBL" id="PGCI01000756">
    <property type="protein sequence ID" value="PLW17174.1"/>
    <property type="molecule type" value="Genomic_DNA"/>
</dbReference>
<dbReference type="InterPro" id="IPR034193">
    <property type="entry name" value="PCSK9_ProteinaseK-like"/>
</dbReference>
<dbReference type="InterPro" id="IPR050131">
    <property type="entry name" value="Peptidase_S8_subtilisin-like"/>
</dbReference>
<dbReference type="AlphaFoldDB" id="A0A2N5T5R6"/>
<dbReference type="GO" id="GO:0006508">
    <property type="term" value="P:proteolysis"/>
    <property type="evidence" value="ECO:0007669"/>
    <property type="project" value="UniProtKB-KW"/>
</dbReference>
<evidence type="ECO:0000259" key="8">
    <source>
        <dbReference type="Pfam" id="PF00082"/>
    </source>
</evidence>
<proteinExistence type="inferred from homology"/>
<name>A0A2N5T5R6_9BASI</name>
<protein>
    <recommendedName>
        <fullName evidence="14">Peptidase S8/S53 domain-containing protein</fullName>
    </recommendedName>
</protein>
<evidence type="ECO:0000256" key="2">
    <source>
        <dbReference type="ARBA" id="ARBA00022670"/>
    </source>
</evidence>
<dbReference type="PANTHER" id="PTHR43806">
    <property type="entry name" value="PEPTIDASE S8"/>
    <property type="match status" value="1"/>
</dbReference>
<dbReference type="PRINTS" id="PR00723">
    <property type="entry name" value="SUBTILISIN"/>
</dbReference>
<keyword evidence="4 5" id="KW-0720">Serine protease</keyword>
<evidence type="ECO:0008006" key="14">
    <source>
        <dbReference type="Google" id="ProtNLM"/>
    </source>
</evidence>
<dbReference type="SUPFAM" id="SSF52743">
    <property type="entry name" value="Subtilisin-like"/>
    <property type="match status" value="1"/>
</dbReference>
<gene>
    <name evidence="11" type="ORF">PCANC_08230</name>
    <name evidence="10" type="ORF">PCASD_18149</name>
</gene>
<feature type="domain" description="Peptidase S8/S53" evidence="8">
    <location>
        <begin position="235"/>
        <end position="466"/>
    </location>
</feature>
<evidence type="ECO:0000256" key="7">
    <source>
        <dbReference type="SAM" id="SignalP"/>
    </source>
</evidence>
<dbReference type="PANTHER" id="PTHR43806:SF11">
    <property type="entry name" value="CEREVISIN-RELATED"/>
    <property type="match status" value="1"/>
</dbReference>
<keyword evidence="12" id="KW-1185">Reference proteome</keyword>
<evidence type="ECO:0000256" key="5">
    <source>
        <dbReference type="PROSITE-ProRule" id="PRU01240"/>
    </source>
</evidence>
<evidence type="ECO:0000313" key="13">
    <source>
        <dbReference type="Proteomes" id="UP000235392"/>
    </source>
</evidence>
<feature type="active site" description="Charge relay system" evidence="5">
    <location>
        <position position="244"/>
    </location>
</feature>
<feature type="signal peptide" evidence="7">
    <location>
        <begin position="1"/>
        <end position="29"/>
    </location>
</feature>
<dbReference type="GO" id="GO:0005615">
    <property type="term" value="C:extracellular space"/>
    <property type="evidence" value="ECO:0007669"/>
    <property type="project" value="TreeGrafter"/>
</dbReference>
<keyword evidence="7" id="KW-0732">Signal</keyword>
<feature type="chain" id="PRO_5015083658" description="Peptidase S8/S53 domain-containing protein" evidence="7">
    <location>
        <begin position="30"/>
        <end position="497"/>
    </location>
</feature>
<dbReference type="InterPro" id="IPR037045">
    <property type="entry name" value="S8pro/Inhibitor_I9_sf"/>
</dbReference>
<dbReference type="STRING" id="200324.A0A2N5T5R6"/>
<dbReference type="CDD" id="cd04077">
    <property type="entry name" value="Peptidases_S8_PCSK9_ProteinaseK_like"/>
    <property type="match status" value="1"/>
</dbReference>
<dbReference type="Pfam" id="PF05922">
    <property type="entry name" value="Inhibitor_I9"/>
    <property type="match status" value="1"/>
</dbReference>
<dbReference type="InterPro" id="IPR000209">
    <property type="entry name" value="Peptidase_S8/S53_dom"/>
</dbReference>
<dbReference type="InterPro" id="IPR015500">
    <property type="entry name" value="Peptidase_S8_subtilisin-rel"/>
</dbReference>
<dbReference type="Proteomes" id="UP000235388">
    <property type="component" value="Unassembled WGS sequence"/>
</dbReference>
<comment type="caution">
    <text evidence="11">The sequence shown here is derived from an EMBL/GenBank/DDBJ whole genome shotgun (WGS) entry which is preliminary data.</text>
</comment>
<evidence type="ECO:0000256" key="6">
    <source>
        <dbReference type="SAM" id="MobiDB-lite"/>
    </source>
</evidence>
<reference evidence="12 13" key="1">
    <citation type="submission" date="2017-11" db="EMBL/GenBank/DDBJ databases">
        <title>De novo assembly and phasing of dikaryotic genomes from two isolates of Puccinia coronata f. sp. avenae, the causal agent of oat crown rust.</title>
        <authorList>
            <person name="Miller M.E."/>
            <person name="Zhang Y."/>
            <person name="Omidvar V."/>
            <person name="Sperschneider J."/>
            <person name="Schwessinger B."/>
            <person name="Raley C."/>
            <person name="Palmer J.M."/>
            <person name="Garnica D."/>
            <person name="Upadhyaya N."/>
            <person name="Rathjen J."/>
            <person name="Taylor J.M."/>
            <person name="Park R.F."/>
            <person name="Dodds P.N."/>
            <person name="Hirsch C.D."/>
            <person name="Kianian S.F."/>
            <person name="Figueroa M."/>
        </authorList>
    </citation>
    <scope>NUCLEOTIDE SEQUENCE [LARGE SCALE GENOMIC DNA]</scope>
    <source>
        <strain evidence="11">12NC29</strain>
        <strain evidence="10">12SD80</strain>
    </source>
</reference>
<feature type="domain" description="Inhibitor I9" evidence="9">
    <location>
        <begin position="84"/>
        <end position="160"/>
    </location>
</feature>
<dbReference type="InterPro" id="IPR036852">
    <property type="entry name" value="Peptidase_S8/S53_dom_sf"/>
</dbReference>
<evidence type="ECO:0000256" key="1">
    <source>
        <dbReference type="ARBA" id="ARBA00011073"/>
    </source>
</evidence>
<dbReference type="InterPro" id="IPR023828">
    <property type="entry name" value="Peptidase_S8_Ser-AS"/>
</dbReference>
<feature type="region of interest" description="Disordered" evidence="6">
    <location>
        <begin position="53"/>
        <end position="75"/>
    </location>
</feature>
<dbReference type="GO" id="GO:0004252">
    <property type="term" value="F:serine-type endopeptidase activity"/>
    <property type="evidence" value="ECO:0007669"/>
    <property type="project" value="UniProtKB-UniRule"/>
</dbReference>
<feature type="active site" description="Charge relay system" evidence="5">
    <location>
        <position position="275"/>
    </location>
</feature>
<keyword evidence="3 5" id="KW-0378">Hydrolase</keyword>
<dbReference type="Gene3D" id="3.40.50.200">
    <property type="entry name" value="Peptidase S8/S53 domain"/>
    <property type="match status" value="1"/>
</dbReference>
<feature type="compositionally biased region" description="Low complexity" evidence="6">
    <location>
        <begin position="53"/>
        <end position="64"/>
    </location>
</feature>
<dbReference type="InterPro" id="IPR022398">
    <property type="entry name" value="Peptidase_S8_His-AS"/>
</dbReference>
<dbReference type="InterPro" id="IPR010259">
    <property type="entry name" value="S8pro/Inhibitor_I9"/>
</dbReference>
<evidence type="ECO:0000313" key="12">
    <source>
        <dbReference type="Proteomes" id="UP000235388"/>
    </source>
</evidence>
<dbReference type="PROSITE" id="PS51892">
    <property type="entry name" value="SUBTILASE"/>
    <property type="match status" value="1"/>
</dbReference>
<sequence>MTNMFRNKISVSFLLAVQISLWFIPETASLVAPSMQKHRSHNATLDNMHGAVHKNATSSSSSTHRSVRKTLSKASPATEQQKSYIVLVNDQVVVSDFVAALKQSWESDNAASLNENQIGYIYQEIGFDGFSAKLDDEAFKSLSQDARVQEIIPDTTVSVHPIDEALEDALTLTGLEAKPEQDKPTVSAEAASTHYSQKGTAPWGLQRIDQRRQITNSGANSAAVNYDYLYASPAGEGVIVYILDTGARETHSDFGGRVKLVAQFGGYEMKDGNGHGTHCAGTVAGTRWGVAKKAKVKAVKVLADDGSGSTSDVIAGVQYAMQQYKASGNQPSVVSLSLGGDKNSALDRAVQAAITRGLHFAVAAGNSNTDACLSSPASVSAANVVTASDIKDTRASYASWGTCVDVIAPGTDVTSAWFSADDATKRLSGTSMATPHVAGLIAAHLSFQNYTPQQMSDKLKQDATQNAIYLGAAKSDPTTTPNLLIISSVKLPDNEPH</sequence>
<evidence type="ECO:0000313" key="11">
    <source>
        <dbReference type="EMBL" id="PLW20841.1"/>
    </source>
</evidence>
<feature type="active site" description="Charge relay system" evidence="5">
    <location>
        <position position="431"/>
    </location>
</feature>
<keyword evidence="2 5" id="KW-0645">Protease</keyword>
<dbReference type="Gene3D" id="3.30.70.80">
    <property type="entry name" value="Peptidase S8 propeptide/proteinase inhibitor I9"/>
    <property type="match status" value="1"/>
</dbReference>
<organism evidence="11 12">
    <name type="scientific">Puccinia coronata f. sp. avenae</name>
    <dbReference type="NCBI Taxonomy" id="200324"/>
    <lineage>
        <taxon>Eukaryota</taxon>
        <taxon>Fungi</taxon>
        <taxon>Dikarya</taxon>
        <taxon>Basidiomycota</taxon>
        <taxon>Pucciniomycotina</taxon>
        <taxon>Pucciniomycetes</taxon>
        <taxon>Pucciniales</taxon>
        <taxon>Pucciniaceae</taxon>
        <taxon>Puccinia</taxon>
    </lineage>
</organism>
<dbReference type="SUPFAM" id="SSF54897">
    <property type="entry name" value="Protease propeptides/inhibitors"/>
    <property type="match status" value="1"/>
</dbReference>
<evidence type="ECO:0000259" key="9">
    <source>
        <dbReference type="Pfam" id="PF05922"/>
    </source>
</evidence>
<evidence type="ECO:0000256" key="3">
    <source>
        <dbReference type="ARBA" id="ARBA00022801"/>
    </source>
</evidence>
<dbReference type="FunFam" id="3.40.50.200:FF:000033">
    <property type="entry name" value="Uncharacterized protein"/>
    <property type="match status" value="1"/>
</dbReference>
<dbReference type="EMBL" id="PGCJ01000791">
    <property type="protein sequence ID" value="PLW20841.1"/>
    <property type="molecule type" value="Genomic_DNA"/>
</dbReference>
<dbReference type="PROSITE" id="PS00138">
    <property type="entry name" value="SUBTILASE_SER"/>
    <property type="match status" value="1"/>
</dbReference>
<accession>A0A2N5T5R6</accession>
<dbReference type="OrthoDB" id="19448at2759"/>